<accession>A0A818Z8J3</accession>
<comment type="function">
    <text evidence="3">PPIases accelerate the folding of proteins. It catalyzes the cis-trans isomerization of proline imidic peptide bonds in oligopeptides.</text>
</comment>
<keyword evidence="1 3" id="KW-0697">Rotamase</keyword>
<dbReference type="AlphaFoldDB" id="A0A818Z8J3"/>
<dbReference type="InterPro" id="IPR024936">
    <property type="entry name" value="Cyclophilin-type_PPIase"/>
</dbReference>
<reference evidence="5" key="1">
    <citation type="submission" date="2021-02" db="EMBL/GenBank/DDBJ databases">
        <authorList>
            <person name="Nowell W R."/>
        </authorList>
    </citation>
    <scope>NUCLEOTIDE SEQUENCE</scope>
</reference>
<protein>
    <recommendedName>
        <fullName evidence="3">Peptidyl-prolyl cis-trans isomerase</fullName>
        <shortName evidence="3">PPIase</shortName>
        <ecNumber evidence="3">5.2.1.8</ecNumber>
    </recommendedName>
</protein>
<dbReference type="PANTHER" id="PTHR11071">
    <property type="entry name" value="PEPTIDYL-PROLYL CIS-TRANS ISOMERASE"/>
    <property type="match status" value="1"/>
</dbReference>
<comment type="caution">
    <text evidence="5">The sequence shown here is derived from an EMBL/GenBank/DDBJ whole genome shotgun (WGS) entry which is preliminary data.</text>
</comment>
<dbReference type="Gene3D" id="2.40.100.10">
    <property type="entry name" value="Cyclophilin-like"/>
    <property type="match status" value="1"/>
</dbReference>
<evidence type="ECO:0000256" key="2">
    <source>
        <dbReference type="ARBA" id="ARBA00023235"/>
    </source>
</evidence>
<evidence type="ECO:0000256" key="1">
    <source>
        <dbReference type="ARBA" id="ARBA00023110"/>
    </source>
</evidence>
<evidence type="ECO:0000313" key="5">
    <source>
        <dbReference type="EMBL" id="CAF3764981.1"/>
    </source>
</evidence>
<dbReference type="Pfam" id="PF00160">
    <property type="entry name" value="Pro_isomerase"/>
    <property type="match status" value="1"/>
</dbReference>
<dbReference type="EMBL" id="CAJOBB010000854">
    <property type="protein sequence ID" value="CAF3764981.1"/>
    <property type="molecule type" value="Genomic_DNA"/>
</dbReference>
<keyword evidence="2 3" id="KW-0413">Isomerase</keyword>
<proteinExistence type="inferred from homology"/>
<feature type="domain" description="PPIase cyclophilin-type" evidence="4">
    <location>
        <begin position="12"/>
        <end position="114"/>
    </location>
</feature>
<dbReference type="SUPFAM" id="SSF50891">
    <property type="entry name" value="Cyclophilin-like"/>
    <property type="match status" value="1"/>
</dbReference>
<dbReference type="GO" id="GO:0005737">
    <property type="term" value="C:cytoplasm"/>
    <property type="evidence" value="ECO:0007669"/>
    <property type="project" value="TreeGrafter"/>
</dbReference>
<evidence type="ECO:0000259" key="4">
    <source>
        <dbReference type="PROSITE" id="PS50072"/>
    </source>
</evidence>
<evidence type="ECO:0000256" key="3">
    <source>
        <dbReference type="RuleBase" id="RU363019"/>
    </source>
</evidence>
<dbReference type="GO" id="GO:0006457">
    <property type="term" value="P:protein folding"/>
    <property type="evidence" value="ECO:0007669"/>
    <property type="project" value="TreeGrafter"/>
</dbReference>
<sequence>MESCFRNYRLGMIYSRDFIEGDGTGSKSIYGETFTDETFQIKRYRSYLLSLYNQGPNIDESQSSTTSEASHLDRKHVVFGHVITSHSIVDTIEIAPTDSNLRPLNSIVVVDCGVMNSGKI</sequence>
<evidence type="ECO:0000313" key="6">
    <source>
        <dbReference type="Proteomes" id="UP000663868"/>
    </source>
</evidence>
<dbReference type="Proteomes" id="UP000663868">
    <property type="component" value="Unassembled WGS sequence"/>
</dbReference>
<comment type="catalytic activity">
    <reaction evidence="3">
        <text>[protein]-peptidylproline (omega=180) = [protein]-peptidylproline (omega=0)</text>
        <dbReference type="Rhea" id="RHEA:16237"/>
        <dbReference type="Rhea" id="RHEA-COMP:10747"/>
        <dbReference type="Rhea" id="RHEA-COMP:10748"/>
        <dbReference type="ChEBI" id="CHEBI:83833"/>
        <dbReference type="ChEBI" id="CHEBI:83834"/>
        <dbReference type="EC" id="5.2.1.8"/>
    </reaction>
</comment>
<dbReference type="GO" id="GO:0016018">
    <property type="term" value="F:cyclosporin A binding"/>
    <property type="evidence" value="ECO:0007669"/>
    <property type="project" value="TreeGrafter"/>
</dbReference>
<dbReference type="PANTHER" id="PTHR11071:SF561">
    <property type="entry name" value="PEPTIDYL-PROLYL CIS-TRANS ISOMERASE D-RELATED"/>
    <property type="match status" value="1"/>
</dbReference>
<gene>
    <name evidence="5" type="ORF">KXQ929_LOCUS15025</name>
</gene>
<dbReference type="PROSITE" id="PS50072">
    <property type="entry name" value="CSA_PPIASE_2"/>
    <property type="match status" value="1"/>
</dbReference>
<dbReference type="PRINTS" id="PR00153">
    <property type="entry name" value="CSAPPISMRASE"/>
</dbReference>
<dbReference type="InterPro" id="IPR029000">
    <property type="entry name" value="Cyclophilin-like_dom_sf"/>
</dbReference>
<organism evidence="5 6">
    <name type="scientific">Adineta steineri</name>
    <dbReference type="NCBI Taxonomy" id="433720"/>
    <lineage>
        <taxon>Eukaryota</taxon>
        <taxon>Metazoa</taxon>
        <taxon>Spiralia</taxon>
        <taxon>Gnathifera</taxon>
        <taxon>Rotifera</taxon>
        <taxon>Eurotatoria</taxon>
        <taxon>Bdelloidea</taxon>
        <taxon>Adinetida</taxon>
        <taxon>Adinetidae</taxon>
        <taxon>Adineta</taxon>
    </lineage>
</organism>
<name>A0A818Z8J3_9BILA</name>
<dbReference type="InterPro" id="IPR002130">
    <property type="entry name" value="Cyclophilin-type_PPIase_dom"/>
</dbReference>
<comment type="similarity">
    <text evidence="3">Belongs to the cyclophilin-type PPIase family.</text>
</comment>
<dbReference type="GO" id="GO:0003755">
    <property type="term" value="F:peptidyl-prolyl cis-trans isomerase activity"/>
    <property type="evidence" value="ECO:0007669"/>
    <property type="project" value="UniProtKB-UniRule"/>
</dbReference>
<dbReference type="EC" id="5.2.1.8" evidence="3"/>
<dbReference type="PIRSF" id="PIRSF001467">
    <property type="entry name" value="Peptidylpro_ismrse"/>
    <property type="match status" value="1"/>
</dbReference>